<dbReference type="CDD" id="cd06529">
    <property type="entry name" value="S24_LexA-like"/>
    <property type="match status" value="1"/>
</dbReference>
<dbReference type="InterPro" id="IPR010982">
    <property type="entry name" value="Lambda_DNA-bd_dom_sf"/>
</dbReference>
<keyword evidence="7" id="KW-1185">Reference proteome</keyword>
<dbReference type="InterPro" id="IPR039418">
    <property type="entry name" value="LexA-like"/>
</dbReference>
<evidence type="ECO:0000313" key="6">
    <source>
        <dbReference type="EMBL" id="RGE70660.1"/>
    </source>
</evidence>
<comment type="caution">
    <text evidence="5">The sequence shown here is derived from an EMBL/GenBank/DDBJ whole genome shotgun (WGS) entry which is preliminary data.</text>
</comment>
<dbReference type="RefSeq" id="WP_117531060.1">
    <property type="nucleotide sequence ID" value="NZ_JBKUNB010000017.1"/>
</dbReference>
<dbReference type="Proteomes" id="UP000261166">
    <property type="component" value="Unassembled WGS sequence"/>
</dbReference>
<gene>
    <name evidence="6" type="ORF">DWY69_15690</name>
    <name evidence="5" type="ORF">DXC51_24210</name>
</gene>
<evidence type="ECO:0000313" key="7">
    <source>
        <dbReference type="Proteomes" id="UP000260812"/>
    </source>
</evidence>
<evidence type="ECO:0000256" key="1">
    <source>
        <dbReference type="ARBA" id="ARBA00023015"/>
    </source>
</evidence>
<keyword evidence="3" id="KW-0804">Transcription</keyword>
<dbReference type="Proteomes" id="UP000260812">
    <property type="component" value="Unassembled WGS sequence"/>
</dbReference>
<dbReference type="OrthoDB" id="1862033at2"/>
<dbReference type="CDD" id="cd00093">
    <property type="entry name" value="HTH_XRE"/>
    <property type="match status" value="1"/>
</dbReference>
<accession>A0A3E3HXC6</accession>
<dbReference type="AlphaFoldDB" id="A0A3E3HXC6"/>
<feature type="domain" description="HTH cro/C1-type" evidence="4">
    <location>
        <begin position="11"/>
        <end position="65"/>
    </location>
</feature>
<dbReference type="GO" id="GO:0003677">
    <property type="term" value="F:DNA binding"/>
    <property type="evidence" value="ECO:0007669"/>
    <property type="project" value="UniProtKB-KW"/>
</dbReference>
<dbReference type="Pfam" id="PF00717">
    <property type="entry name" value="Peptidase_S24"/>
    <property type="match status" value="1"/>
</dbReference>
<dbReference type="GeneID" id="97989871"/>
<sequence>MYEPANVAERINKLLKEKNLQQKDMLMECGLNKNTISSMLSRGSMVKADTLAKIADFLSCSVDYLLGRTENPEIYHYEKASENAKKMAGNIPVVSSVKNFPIFHEEAAVPDFHAVHNRSVAYSLYADDNSMEPVIRMHELIDIIPFTELVSEEIGIFLVQDETVCRKIRLFVDKIELCPFNPDYPTLHISRFSPDHFQVLGKVALNAAQYARMKSISASVRK</sequence>
<name>A0A3E3HXC6_9FIRM</name>
<dbReference type="InterPro" id="IPR036286">
    <property type="entry name" value="LexA/Signal_pep-like_sf"/>
</dbReference>
<organism evidence="5 7">
    <name type="scientific">Eisenbergiella massiliensis</name>
    <dbReference type="NCBI Taxonomy" id="1720294"/>
    <lineage>
        <taxon>Bacteria</taxon>
        <taxon>Bacillati</taxon>
        <taxon>Bacillota</taxon>
        <taxon>Clostridia</taxon>
        <taxon>Lachnospirales</taxon>
        <taxon>Lachnospiraceae</taxon>
        <taxon>Eisenbergiella</taxon>
    </lineage>
</organism>
<dbReference type="InterPro" id="IPR001387">
    <property type="entry name" value="Cro/C1-type_HTH"/>
</dbReference>
<keyword evidence="1" id="KW-0805">Transcription regulation</keyword>
<evidence type="ECO:0000256" key="2">
    <source>
        <dbReference type="ARBA" id="ARBA00023125"/>
    </source>
</evidence>
<dbReference type="PROSITE" id="PS50943">
    <property type="entry name" value="HTH_CROC1"/>
    <property type="match status" value="1"/>
</dbReference>
<keyword evidence="2" id="KW-0238">DNA-binding</keyword>
<dbReference type="PANTHER" id="PTHR40661">
    <property type="match status" value="1"/>
</dbReference>
<protein>
    <submittedName>
        <fullName evidence="5">LexA family transcriptional regulator</fullName>
    </submittedName>
</protein>
<dbReference type="Gene3D" id="2.10.109.10">
    <property type="entry name" value="Umud Fragment, subunit A"/>
    <property type="match status" value="1"/>
</dbReference>
<dbReference type="InterPro" id="IPR015927">
    <property type="entry name" value="Peptidase_S24_S26A/B/C"/>
</dbReference>
<evidence type="ECO:0000256" key="3">
    <source>
        <dbReference type="ARBA" id="ARBA00023163"/>
    </source>
</evidence>
<dbReference type="SUPFAM" id="SSF51306">
    <property type="entry name" value="LexA/Signal peptidase"/>
    <property type="match status" value="1"/>
</dbReference>
<dbReference type="PANTHER" id="PTHR40661:SF1">
    <property type="entry name" value="HTH CRO_C1-TYPE DOMAIN-CONTAINING PROTEIN"/>
    <property type="match status" value="1"/>
</dbReference>
<dbReference type="SMART" id="SM00530">
    <property type="entry name" value="HTH_XRE"/>
    <property type="match status" value="1"/>
</dbReference>
<reference evidence="5 8" key="1">
    <citation type="submission" date="2018-08" db="EMBL/GenBank/DDBJ databases">
        <title>A genome reference for cultivated species of the human gut microbiota.</title>
        <authorList>
            <person name="Zou Y."/>
            <person name="Xue W."/>
            <person name="Luo G."/>
        </authorList>
    </citation>
    <scope>NUCLEOTIDE SEQUENCE [LARGE SCALE GENOMIC DNA]</scope>
    <source>
        <strain evidence="6 8">AF26-4BH</strain>
        <strain evidence="5">TF05-5AC</strain>
    </source>
</reference>
<evidence type="ECO:0000313" key="8">
    <source>
        <dbReference type="Proteomes" id="UP000261166"/>
    </source>
</evidence>
<dbReference type="Pfam" id="PF13443">
    <property type="entry name" value="HTH_26"/>
    <property type="match status" value="1"/>
</dbReference>
<evidence type="ECO:0000259" key="4">
    <source>
        <dbReference type="PROSITE" id="PS50943"/>
    </source>
</evidence>
<proteinExistence type="predicted"/>
<evidence type="ECO:0000313" key="5">
    <source>
        <dbReference type="EMBL" id="RGE56459.1"/>
    </source>
</evidence>
<dbReference type="SUPFAM" id="SSF47413">
    <property type="entry name" value="lambda repressor-like DNA-binding domains"/>
    <property type="match status" value="1"/>
</dbReference>
<dbReference type="EMBL" id="QVLV01000025">
    <property type="protein sequence ID" value="RGE56459.1"/>
    <property type="molecule type" value="Genomic_DNA"/>
</dbReference>
<dbReference type="Gene3D" id="1.10.260.40">
    <property type="entry name" value="lambda repressor-like DNA-binding domains"/>
    <property type="match status" value="1"/>
</dbReference>
<dbReference type="EMBL" id="QVLU01000014">
    <property type="protein sequence ID" value="RGE70660.1"/>
    <property type="molecule type" value="Genomic_DNA"/>
</dbReference>